<feature type="compositionally biased region" description="Acidic residues" evidence="2">
    <location>
        <begin position="268"/>
        <end position="277"/>
    </location>
</feature>
<dbReference type="RefSeq" id="XP_025381215.1">
    <property type="nucleotide sequence ID" value="XM_025519493.1"/>
</dbReference>
<evidence type="ECO:0000256" key="2">
    <source>
        <dbReference type="SAM" id="MobiDB-lite"/>
    </source>
</evidence>
<evidence type="ECO:0000256" key="1">
    <source>
        <dbReference type="ARBA" id="ARBA00009686"/>
    </source>
</evidence>
<dbReference type="InterPro" id="IPR036249">
    <property type="entry name" value="Thioredoxin-like_sf"/>
</dbReference>
<dbReference type="OrthoDB" id="45518at2759"/>
<evidence type="ECO:0000313" key="5">
    <source>
        <dbReference type="Proteomes" id="UP000245768"/>
    </source>
</evidence>
<keyword evidence="5" id="KW-1185">Reference proteome</keyword>
<dbReference type="AlphaFoldDB" id="A0A316YX49"/>
<dbReference type="Gene3D" id="3.40.30.10">
    <property type="entry name" value="Glutaredoxin"/>
    <property type="match status" value="1"/>
</dbReference>
<feature type="compositionally biased region" description="Acidic residues" evidence="2">
    <location>
        <begin position="237"/>
        <end position="247"/>
    </location>
</feature>
<dbReference type="Pfam" id="PF02114">
    <property type="entry name" value="Phosducin"/>
    <property type="match status" value="1"/>
</dbReference>
<dbReference type="InterPro" id="IPR024253">
    <property type="entry name" value="Phosducin_thioredoxin-like_dom"/>
</dbReference>
<feature type="domain" description="Phosducin" evidence="3">
    <location>
        <begin position="67"/>
        <end position="203"/>
    </location>
</feature>
<feature type="region of interest" description="Disordered" evidence="2">
    <location>
        <begin position="1"/>
        <end position="47"/>
    </location>
</feature>
<dbReference type="Proteomes" id="UP000245768">
    <property type="component" value="Unassembled WGS sequence"/>
</dbReference>
<dbReference type="InParanoid" id="A0A316YX49"/>
<dbReference type="PANTHER" id="PTHR45809:SF3">
    <property type="entry name" value="VIRAL IAP-ASSOCIATED FACTOR HOMOLOG"/>
    <property type="match status" value="1"/>
</dbReference>
<dbReference type="GO" id="GO:0005737">
    <property type="term" value="C:cytoplasm"/>
    <property type="evidence" value="ECO:0007669"/>
    <property type="project" value="TreeGrafter"/>
</dbReference>
<dbReference type="EMBL" id="KZ819634">
    <property type="protein sequence ID" value="PWN94017.1"/>
    <property type="molecule type" value="Genomic_DNA"/>
</dbReference>
<organism evidence="4 5">
    <name type="scientific">Acaromyces ingoldii</name>
    <dbReference type="NCBI Taxonomy" id="215250"/>
    <lineage>
        <taxon>Eukaryota</taxon>
        <taxon>Fungi</taxon>
        <taxon>Dikarya</taxon>
        <taxon>Basidiomycota</taxon>
        <taxon>Ustilaginomycotina</taxon>
        <taxon>Exobasidiomycetes</taxon>
        <taxon>Exobasidiales</taxon>
        <taxon>Cryptobasidiaceae</taxon>
        <taxon>Acaromyces</taxon>
    </lineage>
</organism>
<proteinExistence type="inferred from homology"/>
<dbReference type="SUPFAM" id="SSF52833">
    <property type="entry name" value="Thioredoxin-like"/>
    <property type="match status" value="1"/>
</dbReference>
<feature type="region of interest" description="Disordered" evidence="2">
    <location>
        <begin position="227"/>
        <end position="277"/>
    </location>
</feature>
<dbReference type="FunCoup" id="A0A316YX49">
    <property type="interactions" value="353"/>
</dbReference>
<dbReference type="PANTHER" id="PTHR45809">
    <property type="entry name" value="VIRAL IAP-ASSOCIATED FACTOR HOMOLOG"/>
    <property type="match status" value="1"/>
</dbReference>
<accession>A0A316YX49</accession>
<reference evidence="4 5" key="1">
    <citation type="journal article" date="2018" name="Mol. Biol. Evol.">
        <title>Broad Genomic Sampling Reveals a Smut Pathogenic Ancestry of the Fungal Clade Ustilaginomycotina.</title>
        <authorList>
            <person name="Kijpornyongpan T."/>
            <person name="Mondo S.J."/>
            <person name="Barry K."/>
            <person name="Sandor L."/>
            <person name="Lee J."/>
            <person name="Lipzen A."/>
            <person name="Pangilinan J."/>
            <person name="LaButti K."/>
            <person name="Hainaut M."/>
            <person name="Henrissat B."/>
            <person name="Grigoriev I.V."/>
            <person name="Spatafora J.W."/>
            <person name="Aime M.C."/>
        </authorList>
    </citation>
    <scope>NUCLEOTIDE SEQUENCE [LARGE SCALE GENOMIC DNA]</scope>
    <source>
        <strain evidence="4 5">MCA 4198</strain>
    </source>
</reference>
<dbReference type="InterPro" id="IPR051498">
    <property type="entry name" value="Phosducin-like_chap/apop_reg"/>
</dbReference>
<dbReference type="STRING" id="215250.A0A316YX49"/>
<evidence type="ECO:0000259" key="3">
    <source>
        <dbReference type="Pfam" id="PF02114"/>
    </source>
</evidence>
<comment type="similarity">
    <text evidence="1">Belongs to the phosducin family.</text>
</comment>
<feature type="compositionally biased region" description="Basic and acidic residues" evidence="2">
    <location>
        <begin position="38"/>
        <end position="47"/>
    </location>
</feature>
<gene>
    <name evidence="4" type="ORF">FA10DRAFT_248526</name>
</gene>
<sequence>MQVQVDPNEDTQFHDELRARGIIPQKPPSRSPSPEPPTKAEEREEALRHASLADIDRALEEDGVGGEADDEERKLIALRKQRLAAIAQERKRARFGRVYPIGRPDYAREVTEASKEEAETRGDSDKKGTGVVCFLYKDGMETCTLLAGYLDFLAEKYPATKFVSIVGDKCIPNYPDRNLPTLLIYRNGELHRQIIGLRPEVGLDGMKTKCEDIELLLTATGAIEHSKIPGAEGQGFNEEEDDGDADEGFGGNRTHDRSIRNTSKTQEELDAELDWDL</sequence>
<name>A0A316YX49_9BASI</name>
<feature type="compositionally biased region" description="Pro residues" evidence="2">
    <location>
        <begin position="25"/>
        <end position="37"/>
    </location>
</feature>
<dbReference type="GO" id="GO:0006457">
    <property type="term" value="P:protein folding"/>
    <property type="evidence" value="ECO:0007669"/>
    <property type="project" value="TreeGrafter"/>
</dbReference>
<dbReference type="GeneID" id="37041409"/>
<evidence type="ECO:0000313" key="4">
    <source>
        <dbReference type="EMBL" id="PWN94017.1"/>
    </source>
</evidence>
<protein>
    <submittedName>
        <fullName evidence="4">Thioredoxin-like protein</fullName>
    </submittedName>
</protein>